<dbReference type="Pfam" id="PF09723">
    <property type="entry name" value="Zn_ribbon_8"/>
    <property type="match status" value="1"/>
</dbReference>
<dbReference type="SMART" id="SM00834">
    <property type="entry name" value="CxxC_CXXC_SSSS"/>
    <property type="match status" value="1"/>
</dbReference>
<evidence type="ECO:0000256" key="1">
    <source>
        <dbReference type="SAM" id="MobiDB-lite"/>
    </source>
</evidence>
<comment type="caution">
    <text evidence="3">The sequence shown here is derived from an EMBL/GenBank/DDBJ whole genome shotgun (WGS) entry which is preliminary data.</text>
</comment>
<evidence type="ECO:0000313" key="4">
    <source>
        <dbReference type="Proteomes" id="UP001317259"/>
    </source>
</evidence>
<dbReference type="EMBL" id="JAKRKC020000001">
    <property type="protein sequence ID" value="MCK2212272.1"/>
    <property type="molecule type" value="Genomic_DNA"/>
</dbReference>
<accession>A0ABT0FIZ2</accession>
<name>A0ABT0FIZ2_9ACTN</name>
<feature type="region of interest" description="Disordered" evidence="1">
    <location>
        <begin position="41"/>
        <end position="62"/>
    </location>
</feature>
<dbReference type="RefSeq" id="WP_242371678.1">
    <property type="nucleotide sequence ID" value="NZ_JAKRKC020000001.1"/>
</dbReference>
<dbReference type="Proteomes" id="UP001317259">
    <property type="component" value="Unassembled WGS sequence"/>
</dbReference>
<evidence type="ECO:0000259" key="2">
    <source>
        <dbReference type="SMART" id="SM00834"/>
    </source>
</evidence>
<sequence length="119" mass="13273">MAIYELRCPDGHRFEVIQSFTAPLPPCRECGGATAKVPSRFGVRGRAGAPPPPELMPQTWRGTYDGNREYVTELRRTAEARRALEERHPELAGDRRPVLAHEGRYESAPLRAGDPPVQP</sequence>
<feature type="compositionally biased region" description="Basic and acidic residues" evidence="1">
    <location>
        <begin position="82"/>
        <end position="105"/>
    </location>
</feature>
<dbReference type="NCBIfam" id="TIGR02605">
    <property type="entry name" value="CxxC_CxxC_SSSS"/>
    <property type="match status" value="1"/>
</dbReference>
<evidence type="ECO:0000313" key="3">
    <source>
        <dbReference type="EMBL" id="MCK2212272.1"/>
    </source>
</evidence>
<dbReference type="InterPro" id="IPR013429">
    <property type="entry name" value="Regulatory_FmdB_Zinc_ribbon"/>
</dbReference>
<proteinExistence type="predicted"/>
<feature type="domain" description="Putative regulatory protein FmdB zinc ribbon" evidence="2">
    <location>
        <begin position="1"/>
        <end position="39"/>
    </location>
</feature>
<reference evidence="3 4" key="1">
    <citation type="submission" date="2022-04" db="EMBL/GenBank/DDBJ databases">
        <title>Genome draft of Actinomadura sp. ATCC 31491.</title>
        <authorList>
            <person name="Shi X."/>
            <person name="Du Y."/>
        </authorList>
    </citation>
    <scope>NUCLEOTIDE SEQUENCE [LARGE SCALE GENOMIC DNA]</scope>
    <source>
        <strain evidence="3 4">ATCC 31491</strain>
    </source>
</reference>
<organism evidence="3 4">
    <name type="scientific">Actinomadura luzonensis</name>
    <dbReference type="NCBI Taxonomy" id="2805427"/>
    <lineage>
        <taxon>Bacteria</taxon>
        <taxon>Bacillati</taxon>
        <taxon>Actinomycetota</taxon>
        <taxon>Actinomycetes</taxon>
        <taxon>Streptosporangiales</taxon>
        <taxon>Thermomonosporaceae</taxon>
        <taxon>Actinomadura</taxon>
    </lineage>
</organism>
<gene>
    <name evidence="3" type="ORF">MF672_000440</name>
</gene>
<keyword evidence="4" id="KW-1185">Reference proteome</keyword>
<feature type="region of interest" description="Disordered" evidence="1">
    <location>
        <begin position="82"/>
        <end position="119"/>
    </location>
</feature>
<protein>
    <submittedName>
        <fullName evidence="3">Zinc ribbon domain-containing protein</fullName>
    </submittedName>
</protein>